<feature type="domain" description="CAAX prenyl protease 2/Lysostaphin resistance protein A-like" evidence="2">
    <location>
        <begin position="173"/>
        <end position="264"/>
    </location>
</feature>
<evidence type="ECO:0000259" key="2">
    <source>
        <dbReference type="Pfam" id="PF02517"/>
    </source>
</evidence>
<dbReference type="OrthoDB" id="5322702at2"/>
<dbReference type="Proteomes" id="UP000318717">
    <property type="component" value="Unassembled WGS sequence"/>
</dbReference>
<dbReference type="GO" id="GO:0004175">
    <property type="term" value="F:endopeptidase activity"/>
    <property type="evidence" value="ECO:0007669"/>
    <property type="project" value="UniProtKB-ARBA"/>
</dbReference>
<name>A0A4Y3HXR5_9VIBR</name>
<keyword evidence="3" id="KW-0645">Protease</keyword>
<evidence type="ECO:0000313" key="3">
    <source>
        <dbReference type="EMBL" id="GEA51973.1"/>
    </source>
</evidence>
<keyword evidence="1" id="KW-1133">Transmembrane helix</keyword>
<feature type="transmembrane region" description="Helical" evidence="1">
    <location>
        <begin position="111"/>
        <end position="133"/>
    </location>
</feature>
<keyword evidence="4" id="KW-1185">Reference proteome</keyword>
<reference evidence="3 4" key="1">
    <citation type="submission" date="2019-06" db="EMBL/GenBank/DDBJ databases">
        <title>Whole genome shotgun sequence of Vibrio inusitatus NBRC 102082.</title>
        <authorList>
            <person name="Hosoyama A."/>
            <person name="Uohara A."/>
            <person name="Ohji S."/>
            <person name="Ichikawa N."/>
        </authorList>
    </citation>
    <scope>NUCLEOTIDE SEQUENCE [LARGE SCALE GENOMIC DNA]</scope>
    <source>
        <strain evidence="3 4">NBRC 102082</strain>
    </source>
</reference>
<feature type="transmembrane region" description="Helical" evidence="1">
    <location>
        <begin position="30"/>
        <end position="60"/>
    </location>
</feature>
<protein>
    <submittedName>
        <fullName evidence="3">CAAX amino protease</fullName>
    </submittedName>
</protein>
<dbReference type="InterPro" id="IPR003675">
    <property type="entry name" value="Rce1/LyrA-like_dom"/>
</dbReference>
<evidence type="ECO:0000256" key="1">
    <source>
        <dbReference type="SAM" id="Phobius"/>
    </source>
</evidence>
<dbReference type="GO" id="GO:0006508">
    <property type="term" value="P:proteolysis"/>
    <property type="evidence" value="ECO:0007669"/>
    <property type="project" value="UniProtKB-KW"/>
</dbReference>
<keyword evidence="1" id="KW-0472">Membrane</keyword>
<gene>
    <name evidence="3" type="ORF">VIN01S_27770</name>
</gene>
<feature type="transmembrane region" description="Helical" evidence="1">
    <location>
        <begin position="173"/>
        <end position="194"/>
    </location>
</feature>
<keyword evidence="1" id="KW-0812">Transmembrane</keyword>
<accession>A0A4Y3HXR5</accession>
<dbReference type="RefSeq" id="WP_141346438.1">
    <property type="nucleotide sequence ID" value="NZ_BJLF01000014.1"/>
</dbReference>
<dbReference type="AlphaFoldDB" id="A0A4Y3HXR5"/>
<feature type="transmembrane region" description="Helical" evidence="1">
    <location>
        <begin position="72"/>
        <end position="91"/>
    </location>
</feature>
<evidence type="ECO:0000313" key="4">
    <source>
        <dbReference type="Proteomes" id="UP000318717"/>
    </source>
</evidence>
<feature type="transmembrane region" description="Helical" evidence="1">
    <location>
        <begin position="254"/>
        <end position="274"/>
    </location>
</feature>
<organism evidence="3 4">
    <name type="scientific">Vibrio inusitatus NBRC 102082</name>
    <dbReference type="NCBI Taxonomy" id="1219070"/>
    <lineage>
        <taxon>Bacteria</taxon>
        <taxon>Pseudomonadati</taxon>
        <taxon>Pseudomonadota</taxon>
        <taxon>Gammaproteobacteria</taxon>
        <taxon>Vibrionales</taxon>
        <taxon>Vibrionaceae</taxon>
        <taxon>Vibrio</taxon>
    </lineage>
</organism>
<feature type="transmembrane region" description="Helical" evidence="1">
    <location>
        <begin position="145"/>
        <end position="167"/>
    </location>
</feature>
<dbReference type="GO" id="GO:0080120">
    <property type="term" value="P:CAAX-box protein maturation"/>
    <property type="evidence" value="ECO:0007669"/>
    <property type="project" value="UniProtKB-ARBA"/>
</dbReference>
<proteinExistence type="predicted"/>
<dbReference type="EMBL" id="BJLF01000014">
    <property type="protein sequence ID" value="GEA51973.1"/>
    <property type="molecule type" value="Genomic_DNA"/>
</dbReference>
<sequence>MAFDCSIWIWLPLVIAIALALIDKKHTAFVVLAIALVGALFEGRLSILGLVFTVFGFAIASQVSRMKGYKHFLALAVTVVWSLCMALHWFPGFSNLLVLDKVQSGPSSHPFTMYLNLDKPLIFFALLLAFPTLLGKPKPVEWKLLAKPLLVLASLLPIAVALGGLGVELSLPSWWWLFLLNNLLLTCVTEEAIFRGFAQQEIAKQLGWKTGLIITSILFGIAHLAGGWLLIAFATIAGVCYGLTFYLTGRLWAAVLVHFMFNFIHLLFFTYPIAIR</sequence>
<dbReference type="Pfam" id="PF02517">
    <property type="entry name" value="Rce1-like"/>
    <property type="match status" value="1"/>
</dbReference>
<keyword evidence="3" id="KW-0378">Hydrolase</keyword>
<comment type="caution">
    <text evidence="3">The sequence shown here is derived from an EMBL/GenBank/DDBJ whole genome shotgun (WGS) entry which is preliminary data.</text>
</comment>